<dbReference type="GO" id="GO:0008770">
    <property type="term" value="F:[acyl-carrier-protein] phosphodiesterase activity"/>
    <property type="evidence" value="ECO:0007669"/>
    <property type="project" value="InterPro"/>
</dbReference>
<reference evidence="4 6" key="1">
    <citation type="submission" date="2019-07" db="EMBL/GenBank/DDBJ databases">
        <authorList>
            <person name="Qu J.-H."/>
        </authorList>
    </citation>
    <scope>NUCLEOTIDE SEQUENCE [LARGE SCALE GENOMIC DNA]</scope>
    <source>
        <strain evidence="4 6">MDT1-10-3</strain>
    </source>
</reference>
<comment type="caution">
    <text evidence="4">The sequence shown here is derived from an EMBL/GenBank/DDBJ whole genome shotgun (WGS) entry which is preliminary data.</text>
</comment>
<evidence type="ECO:0000313" key="5">
    <source>
        <dbReference type="EMBL" id="MFA1773084.1"/>
    </source>
</evidence>
<dbReference type="Proteomes" id="UP000323866">
    <property type="component" value="Unassembled WGS sequence"/>
</dbReference>
<keyword evidence="1" id="KW-0444">Lipid biosynthesis</keyword>
<evidence type="ECO:0000313" key="7">
    <source>
        <dbReference type="Proteomes" id="UP001570846"/>
    </source>
</evidence>
<reference evidence="5 7" key="3">
    <citation type="submission" date="2024-08" db="EMBL/GenBank/DDBJ databases">
        <authorList>
            <person name="Wei W."/>
        </authorList>
    </citation>
    <scope>NUCLEOTIDE SEQUENCE [LARGE SCALE GENOMIC DNA]</scope>
    <source>
        <strain evidence="5 7">XU2</strain>
    </source>
</reference>
<reference evidence="4 6" key="2">
    <citation type="submission" date="2019-09" db="EMBL/GenBank/DDBJ databases">
        <title>A bacterium isolated from glacier soil.</title>
        <authorList>
            <person name="Liu Q."/>
        </authorList>
    </citation>
    <scope>NUCLEOTIDE SEQUENCE [LARGE SCALE GENOMIC DNA]</scope>
    <source>
        <strain evidence="4 6">MDT1-10-3</strain>
    </source>
</reference>
<sequence length="196" mass="22586">MNYLAHLFLSGDDADLRLGNFIADSVRGAQILQYPPRVQQGIRLHRLIDSFTDTHPVVAESKNRLRPTCRKYAGVVADVFYDHFLASSFHRYSPLSLPDFASAAYAQIQQHPDLLPPRVHHFLPYMVKQNWLVSYAHISGITRALTGLSSRTSFDSGMEKAGEELELYYPYYLREFEQFFPELQAYVSQQIELIRN</sequence>
<dbReference type="Pfam" id="PF04336">
    <property type="entry name" value="ACP_PD"/>
    <property type="match status" value="1"/>
</dbReference>
<evidence type="ECO:0000256" key="2">
    <source>
        <dbReference type="ARBA" id="ARBA00022801"/>
    </source>
</evidence>
<dbReference type="EMBL" id="JBGOGF010000010">
    <property type="protein sequence ID" value="MFA1773084.1"/>
    <property type="molecule type" value="Genomic_DNA"/>
</dbReference>
<dbReference type="PIRSF" id="PIRSF011489">
    <property type="entry name" value="DUF479"/>
    <property type="match status" value="1"/>
</dbReference>
<dbReference type="InterPro" id="IPR007431">
    <property type="entry name" value="ACP_PD"/>
</dbReference>
<dbReference type="EMBL" id="VKKZ01000020">
    <property type="protein sequence ID" value="KAA6434363.1"/>
    <property type="molecule type" value="Genomic_DNA"/>
</dbReference>
<keyword evidence="7" id="KW-1185">Reference proteome</keyword>
<evidence type="ECO:0000256" key="1">
    <source>
        <dbReference type="ARBA" id="ARBA00022516"/>
    </source>
</evidence>
<protein>
    <submittedName>
        <fullName evidence="5">ACP phosphodiesterase</fullName>
    </submittedName>
    <submittedName>
        <fullName evidence="4">DUF479 domain-containing protein</fullName>
    </submittedName>
</protein>
<dbReference type="RefSeq" id="WP_149098307.1">
    <property type="nucleotide sequence ID" value="NZ_BMMG01000003.1"/>
</dbReference>
<accession>A0A5M8QHR4</accession>
<gene>
    <name evidence="5" type="ORF">ACD591_17425</name>
    <name evidence="4" type="ORF">FOE74_09160</name>
</gene>
<evidence type="ECO:0000313" key="4">
    <source>
        <dbReference type="EMBL" id="KAA6434363.1"/>
    </source>
</evidence>
<dbReference type="AlphaFoldDB" id="A0A5M8QHR4"/>
<keyword evidence="3" id="KW-0443">Lipid metabolism</keyword>
<proteinExistence type="predicted"/>
<dbReference type="PANTHER" id="PTHR38764">
    <property type="entry name" value="ACYL CARRIER PROTEIN PHOSPHODIESTERASE"/>
    <property type="match status" value="1"/>
</dbReference>
<evidence type="ECO:0000256" key="3">
    <source>
        <dbReference type="ARBA" id="ARBA00023098"/>
    </source>
</evidence>
<dbReference type="OrthoDB" id="8442777at2"/>
<dbReference type="PANTHER" id="PTHR38764:SF1">
    <property type="entry name" value="ACYL CARRIER PROTEIN PHOSPHODIESTERASE"/>
    <property type="match status" value="1"/>
</dbReference>
<dbReference type="GO" id="GO:0006633">
    <property type="term" value="P:fatty acid biosynthetic process"/>
    <property type="evidence" value="ECO:0007669"/>
    <property type="project" value="InterPro"/>
</dbReference>
<dbReference type="Proteomes" id="UP001570846">
    <property type="component" value="Unassembled WGS sequence"/>
</dbReference>
<keyword evidence="2" id="KW-0378">Hydrolase</keyword>
<organism evidence="4 6">
    <name type="scientific">Rufibacter glacialis</name>
    <dbReference type="NCBI Taxonomy" id="1259555"/>
    <lineage>
        <taxon>Bacteria</taxon>
        <taxon>Pseudomonadati</taxon>
        <taxon>Bacteroidota</taxon>
        <taxon>Cytophagia</taxon>
        <taxon>Cytophagales</taxon>
        <taxon>Hymenobacteraceae</taxon>
        <taxon>Rufibacter</taxon>
    </lineage>
</organism>
<evidence type="ECO:0000313" key="6">
    <source>
        <dbReference type="Proteomes" id="UP000323866"/>
    </source>
</evidence>
<name>A0A5M8QHR4_9BACT</name>